<dbReference type="AlphaFoldDB" id="A0A9W4WL14"/>
<protein>
    <submittedName>
        <fullName evidence="1">15630_t:CDS:1</fullName>
    </submittedName>
</protein>
<gene>
    <name evidence="1" type="ORF">FWILDA_LOCUS245</name>
</gene>
<dbReference type="InterPro" id="IPR011990">
    <property type="entry name" value="TPR-like_helical_dom_sf"/>
</dbReference>
<keyword evidence="2" id="KW-1185">Reference proteome</keyword>
<organism evidence="1 2">
    <name type="scientific">Funneliformis geosporum</name>
    <dbReference type="NCBI Taxonomy" id="1117311"/>
    <lineage>
        <taxon>Eukaryota</taxon>
        <taxon>Fungi</taxon>
        <taxon>Fungi incertae sedis</taxon>
        <taxon>Mucoromycota</taxon>
        <taxon>Glomeromycotina</taxon>
        <taxon>Glomeromycetes</taxon>
        <taxon>Glomerales</taxon>
        <taxon>Glomeraceae</taxon>
        <taxon>Funneliformis</taxon>
    </lineage>
</organism>
<dbReference type="EMBL" id="CAMKVN010000014">
    <property type="protein sequence ID" value="CAI2161818.1"/>
    <property type="molecule type" value="Genomic_DNA"/>
</dbReference>
<accession>A0A9W4WL14</accession>
<dbReference type="Proteomes" id="UP001153678">
    <property type="component" value="Unassembled WGS sequence"/>
</dbReference>
<evidence type="ECO:0000313" key="1">
    <source>
        <dbReference type="EMBL" id="CAI2161818.1"/>
    </source>
</evidence>
<evidence type="ECO:0000313" key="2">
    <source>
        <dbReference type="Proteomes" id="UP001153678"/>
    </source>
</evidence>
<proteinExistence type="predicted"/>
<comment type="caution">
    <text evidence="1">The sequence shown here is derived from an EMBL/GenBank/DDBJ whole genome shotgun (WGS) entry which is preliminary data.</text>
</comment>
<dbReference type="Gene3D" id="1.25.40.10">
    <property type="entry name" value="Tetratricopeptide repeat domain"/>
    <property type="match status" value="1"/>
</dbReference>
<dbReference type="OrthoDB" id="2384430at2759"/>
<name>A0A9W4WL14_9GLOM</name>
<sequence length="76" mass="8724">MKIINWHNVGTCYDEGHGIIKDENWFSLGIGIEKNFQMGMDWLKKGANNGNIFTINCLGLDYRSENAVFENQLKEV</sequence>
<reference evidence="1" key="1">
    <citation type="submission" date="2022-08" db="EMBL/GenBank/DDBJ databases">
        <authorList>
            <person name="Kallberg Y."/>
            <person name="Tangrot J."/>
            <person name="Rosling A."/>
        </authorList>
    </citation>
    <scope>NUCLEOTIDE SEQUENCE</scope>
    <source>
        <strain evidence="1">Wild A</strain>
    </source>
</reference>